<dbReference type="PIRSF" id="PIRSF005902">
    <property type="entry name" value="DNase_TatD"/>
    <property type="match status" value="1"/>
</dbReference>
<sequence>MFDIGVNLTSSRFAKDYLDILKRARWVGVTGIIIIGTNVHNSNKALSLSQENKNYCWSTAGVHPHYSNKWSEDSYSTLRCLANNPEVVAIGECGLDFHRNFSEPKQQIYVFQSQLELAVELNLPVFLHCRKAHNSFMSILKPFIPKLKGAVLHCFTGTDTELRSCLDENLFIGITGWISDKNRGGELRKIIPLIPYTKLLLETDSPWLLPQDIHPLPLSKRNEPSFLPYILQQVAFLRKEDLMELDTQTTLNAHKFFSI</sequence>
<evidence type="ECO:0000256" key="2">
    <source>
        <dbReference type="ARBA" id="ARBA00022722"/>
    </source>
</evidence>
<dbReference type="SUPFAM" id="SSF51556">
    <property type="entry name" value="Metallo-dependent hydrolases"/>
    <property type="match status" value="1"/>
</dbReference>
<keyword evidence="5 8" id="KW-0269">Exonuclease</keyword>
<evidence type="ECO:0000256" key="6">
    <source>
        <dbReference type="ARBA" id="ARBA00022842"/>
    </source>
</evidence>
<dbReference type="EC" id="3.1.11.-" evidence="8"/>
<dbReference type="InterPro" id="IPR032466">
    <property type="entry name" value="Metal_Hydrolase"/>
</dbReference>
<dbReference type="Pfam" id="PF01026">
    <property type="entry name" value="TatD_DNase"/>
    <property type="match status" value="1"/>
</dbReference>
<dbReference type="AlphaFoldDB" id="A0A803FTJ4"/>
<evidence type="ECO:0000313" key="8">
    <source>
        <dbReference type="EMBL" id="VFP88055.1"/>
    </source>
</evidence>
<evidence type="ECO:0000256" key="3">
    <source>
        <dbReference type="ARBA" id="ARBA00022723"/>
    </source>
</evidence>
<dbReference type="PANTHER" id="PTHR46124">
    <property type="entry name" value="D-AMINOACYL-TRNA DEACYLASE"/>
    <property type="match status" value="1"/>
</dbReference>
<feature type="binding site" evidence="7">
    <location>
        <position position="92"/>
    </location>
    <ligand>
        <name>a divalent metal cation</name>
        <dbReference type="ChEBI" id="CHEBI:60240"/>
        <label>1</label>
    </ligand>
</feature>
<dbReference type="CDD" id="cd01310">
    <property type="entry name" value="TatD_DNAse"/>
    <property type="match status" value="1"/>
</dbReference>
<dbReference type="FunFam" id="3.20.20.140:FF:000018">
    <property type="entry name" value="3'-5' ssDNA/RNA exonuclease TatD"/>
    <property type="match status" value="1"/>
</dbReference>
<feature type="binding site" evidence="7">
    <location>
        <position position="204"/>
    </location>
    <ligand>
        <name>a divalent metal cation</name>
        <dbReference type="ChEBI" id="CHEBI:60240"/>
        <label>1</label>
    </ligand>
</feature>
<dbReference type="Proteomes" id="UP000294289">
    <property type="component" value="Chromosome"/>
</dbReference>
<gene>
    <name evidence="8" type="primary">tatD</name>
    <name evidence="8" type="ORF">ERCIPICE3303_322</name>
</gene>
<evidence type="ECO:0000256" key="1">
    <source>
        <dbReference type="ARBA" id="ARBA00022490"/>
    </source>
</evidence>
<organism evidence="8 9">
    <name type="scientific">Candidatus Erwinia haradaeae</name>
    <dbReference type="NCBI Taxonomy" id="1922217"/>
    <lineage>
        <taxon>Bacteria</taxon>
        <taxon>Pseudomonadati</taxon>
        <taxon>Pseudomonadota</taxon>
        <taxon>Gammaproteobacteria</taxon>
        <taxon>Enterobacterales</taxon>
        <taxon>Erwiniaceae</taxon>
        <taxon>Erwinia</taxon>
    </lineage>
</organism>
<evidence type="ECO:0000256" key="7">
    <source>
        <dbReference type="PIRSR" id="PIRSR005902-1"/>
    </source>
</evidence>
<keyword evidence="3 7" id="KW-0479">Metal-binding</keyword>
<protein>
    <submittedName>
        <fullName evidence="8">3'-5' ssDNA/RNA exonuclease TatD</fullName>
        <ecNumber evidence="8">3.1.11.-</ecNumber>
        <ecNumber evidence="8">3.1.13.-</ecNumber>
    </submittedName>
</protein>
<evidence type="ECO:0000313" key="9">
    <source>
        <dbReference type="Proteomes" id="UP000294289"/>
    </source>
</evidence>
<name>A0A803FTJ4_9GAMM</name>
<dbReference type="GO" id="GO:0005829">
    <property type="term" value="C:cytosol"/>
    <property type="evidence" value="ECO:0007669"/>
    <property type="project" value="TreeGrafter"/>
</dbReference>
<dbReference type="OrthoDB" id="9810005at2"/>
<dbReference type="GO" id="GO:0004527">
    <property type="term" value="F:exonuclease activity"/>
    <property type="evidence" value="ECO:0007669"/>
    <property type="project" value="UniProtKB-KW"/>
</dbReference>
<dbReference type="RefSeq" id="WP_157990991.1">
    <property type="nucleotide sequence ID" value="NZ_LR217737.1"/>
</dbReference>
<dbReference type="Gene3D" id="3.20.20.140">
    <property type="entry name" value="Metal-dependent hydrolases"/>
    <property type="match status" value="1"/>
</dbReference>
<dbReference type="EC" id="3.1.13.-" evidence="8"/>
<keyword evidence="4 8" id="KW-0378">Hydrolase</keyword>
<evidence type="ECO:0000256" key="4">
    <source>
        <dbReference type="ARBA" id="ARBA00022801"/>
    </source>
</evidence>
<evidence type="ECO:0000256" key="5">
    <source>
        <dbReference type="ARBA" id="ARBA00022839"/>
    </source>
</evidence>
<keyword evidence="1" id="KW-0963">Cytoplasm</keyword>
<feature type="binding site" evidence="7">
    <location>
        <position position="153"/>
    </location>
    <ligand>
        <name>a divalent metal cation</name>
        <dbReference type="ChEBI" id="CHEBI:60240"/>
        <label>2</label>
    </ligand>
</feature>
<dbReference type="EMBL" id="LR217737">
    <property type="protein sequence ID" value="VFP88055.1"/>
    <property type="molecule type" value="Genomic_DNA"/>
</dbReference>
<proteinExistence type="predicted"/>
<reference evidence="8 9" key="1">
    <citation type="submission" date="2019-02" db="EMBL/GenBank/DDBJ databases">
        <authorList>
            <person name="Manzano-Marin A."/>
            <person name="Manzano-Marin A."/>
        </authorList>
    </citation>
    <scope>NUCLEOTIDE SEQUENCE [LARGE SCALE GENOMIC DNA]</scope>
    <source>
        <strain evidence="8 9">ErCipiceae</strain>
    </source>
</reference>
<dbReference type="InterPro" id="IPR001130">
    <property type="entry name" value="TatD-like"/>
</dbReference>
<feature type="binding site" evidence="7">
    <location>
        <position position="128"/>
    </location>
    <ligand>
        <name>a divalent metal cation</name>
        <dbReference type="ChEBI" id="CHEBI:60240"/>
        <label>2</label>
    </ligand>
</feature>
<keyword evidence="2" id="KW-0540">Nuclease</keyword>
<dbReference type="GO" id="GO:0046872">
    <property type="term" value="F:metal ion binding"/>
    <property type="evidence" value="ECO:0007669"/>
    <property type="project" value="UniProtKB-KW"/>
</dbReference>
<accession>A0A803FTJ4</accession>
<keyword evidence="6" id="KW-0460">Magnesium</keyword>
<dbReference type="PANTHER" id="PTHR46124:SF2">
    <property type="entry name" value="D-AMINOACYL-TRNA DEACYLASE"/>
    <property type="match status" value="1"/>
</dbReference>